<feature type="chain" id="PRO_5009315971" evidence="2">
    <location>
        <begin position="23"/>
        <end position="276"/>
    </location>
</feature>
<keyword evidence="3" id="KW-1185">Reference proteome</keyword>
<proteinExistence type="predicted"/>
<feature type="region of interest" description="Disordered" evidence="1">
    <location>
        <begin position="253"/>
        <end position="276"/>
    </location>
</feature>
<evidence type="ECO:0000256" key="1">
    <source>
        <dbReference type="SAM" id="MobiDB-lite"/>
    </source>
</evidence>
<feature type="region of interest" description="Disordered" evidence="1">
    <location>
        <begin position="28"/>
        <end position="59"/>
    </location>
</feature>
<feature type="signal peptide" evidence="2">
    <location>
        <begin position="1"/>
        <end position="22"/>
    </location>
</feature>
<organism evidence="3 4">
    <name type="scientific">Meloidogyne hapla</name>
    <name type="common">Root-knot nematode worm</name>
    <dbReference type="NCBI Taxonomy" id="6305"/>
    <lineage>
        <taxon>Eukaryota</taxon>
        <taxon>Metazoa</taxon>
        <taxon>Ecdysozoa</taxon>
        <taxon>Nematoda</taxon>
        <taxon>Chromadorea</taxon>
        <taxon>Rhabditida</taxon>
        <taxon>Tylenchina</taxon>
        <taxon>Tylenchomorpha</taxon>
        <taxon>Tylenchoidea</taxon>
        <taxon>Meloidogynidae</taxon>
        <taxon>Meloidogyninae</taxon>
        <taxon>Meloidogyne</taxon>
    </lineage>
</organism>
<sequence>MKIFLFLILLFVTMQQLQLTNGMESQWNESGGFEQGQGSKRSEKGKEIDNSPQLPNPPKQEYSLVELTYLSLIFSQLNIESLDYSEKDLVEIIRQFIFNITPPFDETFNKLKIVNEEQVNTIYYNLHHEAYPLENIFILWNLNKFTDNLINSFLRAYRHDTTYHFINLMIYYNAGKYPLKEISIEEYLEASKRILENAEAFKKIMQNSNTLNRVNYPVLIFQENYPAVYSQELDRKYFKFMWMAYLKDVGGGQQQTGGHTSRGGGHAGGQKRKHHN</sequence>
<protein>
    <submittedName>
        <fullName evidence="4">Uncharacterized protein</fullName>
    </submittedName>
</protein>
<dbReference type="WBParaSite" id="MhA1_Contig315.frz3.gene8">
    <property type="protein sequence ID" value="MhA1_Contig315.frz3.gene8"/>
    <property type="gene ID" value="MhA1_Contig315.frz3.gene8"/>
</dbReference>
<evidence type="ECO:0000313" key="4">
    <source>
        <dbReference type="WBParaSite" id="MhA1_Contig315.frz3.gene8"/>
    </source>
</evidence>
<feature type="compositionally biased region" description="Gly residues" evidence="1">
    <location>
        <begin position="253"/>
        <end position="268"/>
    </location>
</feature>
<dbReference type="Proteomes" id="UP000095281">
    <property type="component" value="Unplaced"/>
</dbReference>
<feature type="compositionally biased region" description="Basic and acidic residues" evidence="1">
    <location>
        <begin position="40"/>
        <end position="49"/>
    </location>
</feature>
<evidence type="ECO:0000313" key="3">
    <source>
        <dbReference type="Proteomes" id="UP000095281"/>
    </source>
</evidence>
<reference evidence="4" key="1">
    <citation type="submission" date="2016-11" db="UniProtKB">
        <authorList>
            <consortium name="WormBaseParasite"/>
        </authorList>
    </citation>
    <scope>IDENTIFICATION</scope>
</reference>
<dbReference type="AlphaFoldDB" id="A0A1I8BN35"/>
<accession>A0A1I8BN35</accession>
<name>A0A1I8BN35_MELHA</name>
<evidence type="ECO:0000256" key="2">
    <source>
        <dbReference type="SAM" id="SignalP"/>
    </source>
</evidence>
<keyword evidence="2" id="KW-0732">Signal</keyword>